<dbReference type="Pfam" id="PF13528">
    <property type="entry name" value="Glyco_trans_1_3"/>
    <property type="match status" value="1"/>
</dbReference>
<dbReference type="EMBL" id="PISP01000004">
    <property type="protein sequence ID" value="PKD42922.1"/>
    <property type="molecule type" value="Genomic_DNA"/>
</dbReference>
<dbReference type="RefSeq" id="WP_101073975.1">
    <property type="nucleotide sequence ID" value="NZ_PISP01000004.1"/>
</dbReference>
<name>A0A2N0VFF9_9BACT</name>
<protein>
    <recommendedName>
        <fullName evidence="3">Glycosyl transferase</fullName>
    </recommendedName>
</protein>
<proteinExistence type="predicted"/>
<reference evidence="1 2" key="1">
    <citation type="submission" date="2017-11" db="EMBL/GenBank/DDBJ databases">
        <title>Rhodohalobacter 15182 sp. nov., isolated from a salt lake.</title>
        <authorList>
            <person name="Han S."/>
        </authorList>
    </citation>
    <scope>NUCLEOTIDE SEQUENCE [LARGE SCALE GENOMIC DNA]</scope>
    <source>
        <strain evidence="1 2">15182</strain>
    </source>
</reference>
<dbReference type="Proteomes" id="UP000233398">
    <property type="component" value="Unassembled WGS sequence"/>
</dbReference>
<evidence type="ECO:0000313" key="2">
    <source>
        <dbReference type="Proteomes" id="UP000233398"/>
    </source>
</evidence>
<dbReference type="OrthoDB" id="9793805at2"/>
<dbReference type="SUPFAM" id="SSF53756">
    <property type="entry name" value="UDP-Glycosyltransferase/glycogen phosphorylase"/>
    <property type="match status" value="1"/>
</dbReference>
<evidence type="ECO:0008006" key="3">
    <source>
        <dbReference type="Google" id="ProtNLM"/>
    </source>
</evidence>
<organism evidence="1 2">
    <name type="scientific">Rhodohalobacter barkolensis</name>
    <dbReference type="NCBI Taxonomy" id="2053187"/>
    <lineage>
        <taxon>Bacteria</taxon>
        <taxon>Pseudomonadati</taxon>
        <taxon>Balneolota</taxon>
        <taxon>Balneolia</taxon>
        <taxon>Balneolales</taxon>
        <taxon>Balneolaceae</taxon>
        <taxon>Rhodohalobacter</taxon>
    </lineage>
</organism>
<evidence type="ECO:0000313" key="1">
    <source>
        <dbReference type="EMBL" id="PKD42922.1"/>
    </source>
</evidence>
<gene>
    <name evidence="1" type="ORF">CWD77_12780</name>
</gene>
<dbReference type="AlphaFoldDB" id="A0A2N0VFF9"/>
<keyword evidence="2" id="KW-1185">Reference proteome</keyword>
<comment type="caution">
    <text evidence="1">The sequence shown here is derived from an EMBL/GenBank/DDBJ whole genome shotgun (WGS) entry which is preliminary data.</text>
</comment>
<dbReference type="Gene3D" id="3.40.50.2000">
    <property type="entry name" value="Glycogen Phosphorylase B"/>
    <property type="match status" value="1"/>
</dbReference>
<accession>A0A2N0VFF9</accession>
<sequence>MKILYGIQGTGHGHISRAREILPKLTSQASLDVLISGYNCNMSLENTDVTHKRGISLTYDDNGSVSYLKTTLNIQPVTFLQDINSVNPDKYDLIISDFEPITAWASINSKTPSIGLSHQASFLSPKSPRPKQISLLSESVLKYFAPVKRPIGFHFKRYDSFILPPVIRQEIRSLQPHQNNHVTVYLPSFSHEKLAAIFMQCKSADWHIFSPLCESSYQIENVIIHPVGNKPFLESIESAKGVIAGAGFETCAEAMFLGKKLLAIPIKNQYEQLCNAAALNKMGVQTVHQIDDSFVETVQDWIENAETVYLNDTADTTELADLLYRYASMHSINRKHVSSF</sequence>